<dbReference type="STRING" id="519452.SAMN04488139_2322"/>
<dbReference type="GO" id="GO:0005524">
    <property type="term" value="F:ATP binding"/>
    <property type="evidence" value="ECO:0007669"/>
    <property type="project" value="UniProtKB-KW"/>
</dbReference>
<evidence type="ECO:0000256" key="9">
    <source>
        <dbReference type="ARBA" id="ARBA00022909"/>
    </source>
</evidence>
<evidence type="ECO:0000256" key="5">
    <source>
        <dbReference type="ARBA" id="ARBA00022679"/>
    </source>
</evidence>
<dbReference type="PANTHER" id="PTHR43071:SF1">
    <property type="entry name" value="2-AMINO-4-HYDROXY-6-HYDROXYMETHYLDIHYDROPTERIDINE PYROPHOSPHOKINASE"/>
    <property type="match status" value="1"/>
</dbReference>
<organism evidence="14 15">
    <name type="scientific">Pseudidiomarina donghaiensis</name>
    <dbReference type="NCBI Taxonomy" id="519452"/>
    <lineage>
        <taxon>Bacteria</taxon>
        <taxon>Pseudomonadati</taxon>
        <taxon>Pseudomonadota</taxon>
        <taxon>Gammaproteobacteria</taxon>
        <taxon>Alteromonadales</taxon>
        <taxon>Idiomarinaceae</taxon>
        <taxon>Pseudidiomarina</taxon>
    </lineage>
</organism>
<dbReference type="GO" id="GO:0046656">
    <property type="term" value="P:folic acid biosynthetic process"/>
    <property type="evidence" value="ECO:0007669"/>
    <property type="project" value="UniProtKB-KW"/>
</dbReference>
<dbReference type="InterPro" id="IPR000550">
    <property type="entry name" value="Hppk"/>
</dbReference>
<protein>
    <recommendedName>
        <fullName evidence="4">2-amino-4-hydroxy-6-hydroxymethyldihydropteridine pyrophosphokinase</fullName>
        <ecNumber evidence="3">2.7.6.3</ecNumber>
    </recommendedName>
    <alternativeName>
        <fullName evidence="11">6-hydroxymethyl-7,8-dihydropterin pyrophosphokinase</fullName>
    </alternativeName>
    <alternativeName>
        <fullName evidence="12">7,8-dihydro-6-hydroxymethylpterin-pyrophosphokinase</fullName>
    </alternativeName>
</protein>
<dbReference type="Pfam" id="PF01288">
    <property type="entry name" value="HPPK"/>
    <property type="match status" value="1"/>
</dbReference>
<comment type="similarity">
    <text evidence="2">Belongs to the HPPK family.</text>
</comment>
<gene>
    <name evidence="14" type="primary">folK</name>
    <name evidence="14" type="ORF">CWE24_10905</name>
</gene>
<keyword evidence="8" id="KW-0067">ATP-binding</keyword>
<dbReference type="EC" id="2.7.6.3" evidence="3"/>
<dbReference type="SUPFAM" id="SSF55083">
    <property type="entry name" value="6-hydroxymethyl-7,8-dihydropterin pyrophosphokinase, HPPK"/>
    <property type="match status" value="1"/>
</dbReference>
<proteinExistence type="inferred from homology"/>
<name>A0A432XDG7_9GAMM</name>
<evidence type="ECO:0000256" key="7">
    <source>
        <dbReference type="ARBA" id="ARBA00022777"/>
    </source>
</evidence>
<keyword evidence="5" id="KW-0808">Transferase</keyword>
<evidence type="ECO:0000256" key="1">
    <source>
        <dbReference type="ARBA" id="ARBA00005051"/>
    </source>
</evidence>
<evidence type="ECO:0000259" key="13">
    <source>
        <dbReference type="Pfam" id="PF01288"/>
    </source>
</evidence>
<dbReference type="OrthoDB" id="582926at2"/>
<dbReference type="Proteomes" id="UP000286985">
    <property type="component" value="Unassembled WGS sequence"/>
</dbReference>
<keyword evidence="7 14" id="KW-0418">Kinase</keyword>
<dbReference type="EMBL" id="PIPU01000006">
    <property type="protein sequence ID" value="RUO46745.1"/>
    <property type="molecule type" value="Genomic_DNA"/>
</dbReference>
<evidence type="ECO:0000313" key="14">
    <source>
        <dbReference type="EMBL" id="RUO46745.1"/>
    </source>
</evidence>
<keyword evidence="6" id="KW-0547">Nucleotide-binding</keyword>
<dbReference type="GO" id="GO:0016301">
    <property type="term" value="F:kinase activity"/>
    <property type="evidence" value="ECO:0007669"/>
    <property type="project" value="UniProtKB-KW"/>
</dbReference>
<dbReference type="UniPathway" id="UPA00077">
    <property type="reaction ID" value="UER00155"/>
</dbReference>
<dbReference type="GO" id="GO:0046654">
    <property type="term" value="P:tetrahydrofolate biosynthetic process"/>
    <property type="evidence" value="ECO:0007669"/>
    <property type="project" value="UniProtKB-UniPathway"/>
</dbReference>
<dbReference type="GO" id="GO:0003848">
    <property type="term" value="F:2-amino-4-hydroxy-6-hydroxymethyldihydropteridine diphosphokinase activity"/>
    <property type="evidence" value="ECO:0007669"/>
    <property type="project" value="UniProtKB-EC"/>
</dbReference>
<dbReference type="NCBIfam" id="TIGR01498">
    <property type="entry name" value="folK"/>
    <property type="match status" value="1"/>
</dbReference>
<comment type="pathway">
    <text evidence="1">Cofactor biosynthesis; tetrahydrofolate biosynthesis; 2-amino-4-hydroxy-6-hydroxymethyl-7,8-dihydropteridine diphosphate from 7,8-dihydroneopterin triphosphate: step 4/4.</text>
</comment>
<evidence type="ECO:0000256" key="3">
    <source>
        <dbReference type="ARBA" id="ARBA00013253"/>
    </source>
</evidence>
<comment type="caution">
    <text evidence="14">The sequence shown here is derived from an EMBL/GenBank/DDBJ whole genome shotgun (WGS) entry which is preliminary data.</text>
</comment>
<evidence type="ECO:0000256" key="6">
    <source>
        <dbReference type="ARBA" id="ARBA00022741"/>
    </source>
</evidence>
<keyword evidence="9" id="KW-0289">Folate biosynthesis</keyword>
<comment type="function">
    <text evidence="10">Catalyzes the transfer of pyrophosphate from adenosine triphosphate (ATP) to 6-hydroxymethyl-7,8-dihydropterin, an enzymatic step in folate biosynthesis pathway.</text>
</comment>
<dbReference type="PANTHER" id="PTHR43071">
    <property type="entry name" value="2-AMINO-4-HYDROXY-6-HYDROXYMETHYLDIHYDROPTERIDINE PYROPHOSPHOKINASE"/>
    <property type="match status" value="1"/>
</dbReference>
<dbReference type="Gene3D" id="3.30.70.560">
    <property type="entry name" value="7,8-Dihydro-6-hydroxymethylpterin-pyrophosphokinase HPPK"/>
    <property type="match status" value="1"/>
</dbReference>
<sequence>MEITMRRLFLCTMGANIAPEKNFAKARERLKTLGHAHYSRAIYTRPVAMQSQAQFLNALLLIDTPLTALELKQQFNQIEIDLGRDRDDPLSSQKDRPMDIDILGEAQYDDSWQQVPEYLTAVIKSLRPLATELARDMEFSHD</sequence>
<evidence type="ECO:0000256" key="10">
    <source>
        <dbReference type="ARBA" id="ARBA00029409"/>
    </source>
</evidence>
<evidence type="ECO:0000313" key="15">
    <source>
        <dbReference type="Proteomes" id="UP000286985"/>
    </source>
</evidence>
<evidence type="ECO:0000256" key="11">
    <source>
        <dbReference type="ARBA" id="ARBA00029766"/>
    </source>
</evidence>
<reference evidence="15" key="1">
    <citation type="journal article" date="2018" name="Front. Microbiol.">
        <title>Genome-Based Analysis Reveals the Taxonomy and Diversity of the Family Idiomarinaceae.</title>
        <authorList>
            <person name="Liu Y."/>
            <person name="Lai Q."/>
            <person name="Shao Z."/>
        </authorList>
    </citation>
    <scope>NUCLEOTIDE SEQUENCE [LARGE SCALE GENOMIC DNA]</scope>
    <source>
        <strain evidence="15">908033</strain>
    </source>
</reference>
<evidence type="ECO:0000256" key="12">
    <source>
        <dbReference type="ARBA" id="ARBA00033413"/>
    </source>
</evidence>
<dbReference type="AlphaFoldDB" id="A0A432XDG7"/>
<feature type="domain" description="7,8-dihydro-6-hydroxymethylpterin-pyrophosphokinase" evidence="13">
    <location>
        <begin position="12"/>
        <end position="116"/>
    </location>
</feature>
<keyword evidence="15" id="KW-1185">Reference proteome</keyword>
<accession>A0A432XDG7</accession>
<evidence type="ECO:0000256" key="4">
    <source>
        <dbReference type="ARBA" id="ARBA00016218"/>
    </source>
</evidence>
<evidence type="ECO:0000256" key="2">
    <source>
        <dbReference type="ARBA" id="ARBA00005810"/>
    </source>
</evidence>
<evidence type="ECO:0000256" key="8">
    <source>
        <dbReference type="ARBA" id="ARBA00022840"/>
    </source>
</evidence>
<dbReference type="InterPro" id="IPR035907">
    <property type="entry name" value="Hppk_sf"/>
</dbReference>